<comment type="subunit">
    <text evidence="3 13">Monomer.</text>
</comment>
<evidence type="ECO:0000256" key="9">
    <source>
        <dbReference type="ARBA" id="ARBA00023139"/>
    </source>
</evidence>
<comment type="function">
    <text evidence="13">Plays a critical role in the incorporation of lipoproteins in the outer membrane after they are released by the LolA protein.</text>
</comment>
<evidence type="ECO:0000256" key="7">
    <source>
        <dbReference type="ARBA" id="ARBA00022927"/>
    </source>
</evidence>
<evidence type="ECO:0000256" key="10">
    <source>
        <dbReference type="ARBA" id="ARBA00023186"/>
    </source>
</evidence>
<dbReference type="PROSITE" id="PS51257">
    <property type="entry name" value="PROKAR_LIPOPROTEIN"/>
    <property type="match status" value="1"/>
</dbReference>
<name>A0A1G8CYJ0_9VIBR</name>
<protein>
    <recommendedName>
        <fullName evidence="4 13">Outer-membrane lipoprotein LolB</fullName>
    </recommendedName>
</protein>
<keyword evidence="16" id="KW-1185">Reference proteome</keyword>
<dbReference type="InterPro" id="IPR029046">
    <property type="entry name" value="LolA/LolB/LppX"/>
</dbReference>
<evidence type="ECO:0000256" key="12">
    <source>
        <dbReference type="ARBA" id="ARBA00023288"/>
    </source>
</evidence>
<evidence type="ECO:0000256" key="2">
    <source>
        <dbReference type="ARBA" id="ARBA00009696"/>
    </source>
</evidence>
<evidence type="ECO:0000256" key="5">
    <source>
        <dbReference type="ARBA" id="ARBA00022448"/>
    </source>
</evidence>
<reference evidence="15 16" key="1">
    <citation type="submission" date="2016-10" db="EMBL/GenBank/DDBJ databases">
        <authorList>
            <person name="de Groot N.N."/>
        </authorList>
    </citation>
    <scope>NUCLEOTIDE SEQUENCE [LARGE SCALE GENOMIC DNA]</scope>
    <source>
        <strain evidence="15 16">CGMCC 1.10228</strain>
    </source>
</reference>
<evidence type="ECO:0000256" key="8">
    <source>
        <dbReference type="ARBA" id="ARBA00023136"/>
    </source>
</evidence>
<accession>A0A1G8CYJ0</accession>
<dbReference type="EMBL" id="FNDD01000018">
    <property type="protein sequence ID" value="SDH50555.1"/>
    <property type="molecule type" value="Genomic_DNA"/>
</dbReference>
<dbReference type="GO" id="GO:0044874">
    <property type="term" value="P:lipoprotein localization to outer membrane"/>
    <property type="evidence" value="ECO:0007669"/>
    <property type="project" value="UniProtKB-UniRule"/>
</dbReference>
<dbReference type="Pfam" id="PF03550">
    <property type="entry name" value="LolB"/>
    <property type="match status" value="1"/>
</dbReference>
<dbReference type="HAMAP" id="MF_00233">
    <property type="entry name" value="LolB"/>
    <property type="match status" value="1"/>
</dbReference>
<keyword evidence="12 13" id="KW-0449">Lipoprotein</keyword>
<proteinExistence type="inferred from homology"/>
<comment type="subcellular location">
    <subcellularLocation>
        <location evidence="1 13">Cell outer membrane</location>
        <topology evidence="1 13">Lipid-anchor</topology>
    </subcellularLocation>
</comment>
<keyword evidence="10 13" id="KW-0143">Chaperone</keyword>
<keyword evidence="5 13" id="KW-0813">Transport</keyword>
<comment type="similarity">
    <text evidence="2 13">Belongs to the LolB family.</text>
</comment>
<dbReference type="InterPro" id="IPR004565">
    <property type="entry name" value="OM_lipoprot_LolB"/>
</dbReference>
<evidence type="ECO:0000256" key="6">
    <source>
        <dbReference type="ARBA" id="ARBA00022729"/>
    </source>
</evidence>
<evidence type="ECO:0000256" key="4">
    <source>
        <dbReference type="ARBA" id="ARBA00016202"/>
    </source>
</evidence>
<keyword evidence="9 13" id="KW-0564">Palmitate</keyword>
<keyword evidence="6 13" id="KW-0732">Signal</keyword>
<dbReference type="GO" id="GO:0009279">
    <property type="term" value="C:cell outer membrane"/>
    <property type="evidence" value="ECO:0007669"/>
    <property type="project" value="UniProtKB-SubCell"/>
</dbReference>
<evidence type="ECO:0000256" key="1">
    <source>
        <dbReference type="ARBA" id="ARBA00004459"/>
    </source>
</evidence>
<evidence type="ECO:0000256" key="14">
    <source>
        <dbReference type="SAM" id="SignalP"/>
    </source>
</evidence>
<evidence type="ECO:0000313" key="16">
    <source>
        <dbReference type="Proteomes" id="UP000198854"/>
    </source>
</evidence>
<feature type="chain" id="PRO_5011701320" description="Outer-membrane lipoprotein LolB" evidence="14">
    <location>
        <begin position="20"/>
        <end position="204"/>
    </location>
</feature>
<dbReference type="Gene3D" id="2.50.20.10">
    <property type="entry name" value="Lipoprotein localisation LolA/LolB/LppX"/>
    <property type="match status" value="1"/>
</dbReference>
<keyword evidence="8 13" id="KW-0472">Membrane</keyword>
<dbReference type="RefSeq" id="WP_093275398.1">
    <property type="nucleotide sequence ID" value="NZ_FNDD01000018.1"/>
</dbReference>
<dbReference type="Proteomes" id="UP000198854">
    <property type="component" value="Unassembled WGS sequence"/>
</dbReference>
<dbReference type="GO" id="GO:0015031">
    <property type="term" value="P:protein transport"/>
    <property type="evidence" value="ECO:0007669"/>
    <property type="project" value="UniProtKB-KW"/>
</dbReference>
<evidence type="ECO:0000256" key="13">
    <source>
        <dbReference type="HAMAP-Rule" id="MF_00233"/>
    </source>
</evidence>
<evidence type="ECO:0000256" key="11">
    <source>
        <dbReference type="ARBA" id="ARBA00023237"/>
    </source>
</evidence>
<dbReference type="SUPFAM" id="SSF89392">
    <property type="entry name" value="Prokaryotic lipoproteins and lipoprotein localization factors"/>
    <property type="match status" value="1"/>
</dbReference>
<dbReference type="STRING" id="861298.SAMN04488136_1187"/>
<evidence type="ECO:0000256" key="3">
    <source>
        <dbReference type="ARBA" id="ARBA00011245"/>
    </source>
</evidence>
<dbReference type="OrthoDB" id="9797618at2"/>
<dbReference type="CDD" id="cd16326">
    <property type="entry name" value="LolB"/>
    <property type="match status" value="1"/>
</dbReference>
<dbReference type="AlphaFoldDB" id="A0A1G8CYJ0"/>
<organism evidence="15 16">
    <name type="scientific">Vibrio xiamenensis</name>
    <dbReference type="NCBI Taxonomy" id="861298"/>
    <lineage>
        <taxon>Bacteria</taxon>
        <taxon>Pseudomonadati</taxon>
        <taxon>Pseudomonadota</taxon>
        <taxon>Gammaproteobacteria</taxon>
        <taxon>Vibrionales</taxon>
        <taxon>Vibrionaceae</taxon>
        <taxon>Vibrio</taxon>
    </lineage>
</organism>
<feature type="signal peptide" evidence="14">
    <location>
        <begin position="1"/>
        <end position="19"/>
    </location>
</feature>
<keyword evidence="7 13" id="KW-0653">Protein transport</keyword>
<sequence>MIKSQFRFGWLLFLTWLIAGCSSIDNSTTNVEWQSHQQRLSTISDYRVSGKLGYISPAERQSLNFVWTHSAAKSQLRLTSFLGQTVLNMTVTPQGARVDTYDDQQFEAQSAEQLIYRLTGLQIPIAPLSSWLLGSPQNADDYQLNQTNTLDWLDKTINAQRWHLDYQSYQDIDVNGTTLPLPHKLKLTQDTTTINLVISKWTVK</sequence>
<gene>
    <name evidence="13" type="primary">lolB</name>
    <name evidence="15" type="ORF">SAMN04488136_1187</name>
</gene>
<keyword evidence="11 13" id="KW-0998">Cell outer membrane</keyword>
<dbReference type="NCBIfam" id="TIGR00548">
    <property type="entry name" value="lolB"/>
    <property type="match status" value="1"/>
</dbReference>
<evidence type="ECO:0000313" key="15">
    <source>
        <dbReference type="EMBL" id="SDH50555.1"/>
    </source>
</evidence>